<evidence type="ECO:0000259" key="2">
    <source>
        <dbReference type="PROSITE" id="PS51140"/>
    </source>
</evidence>
<feature type="region of interest" description="Disordered" evidence="1">
    <location>
        <begin position="622"/>
        <end position="650"/>
    </location>
</feature>
<dbReference type="SMART" id="SM00167">
    <property type="entry name" value="VPS9"/>
    <property type="match status" value="1"/>
</dbReference>
<organism evidence="4 5">
    <name type="scientific">Thelonectria olida</name>
    <dbReference type="NCBI Taxonomy" id="1576542"/>
    <lineage>
        <taxon>Eukaryota</taxon>
        <taxon>Fungi</taxon>
        <taxon>Dikarya</taxon>
        <taxon>Ascomycota</taxon>
        <taxon>Pezizomycotina</taxon>
        <taxon>Sordariomycetes</taxon>
        <taxon>Hypocreomycetidae</taxon>
        <taxon>Hypocreales</taxon>
        <taxon>Nectriaceae</taxon>
        <taxon>Thelonectria</taxon>
    </lineage>
</organism>
<dbReference type="Pfam" id="PF02845">
    <property type="entry name" value="CUE"/>
    <property type="match status" value="1"/>
</dbReference>
<dbReference type="OrthoDB" id="300289at2759"/>
<dbReference type="PANTHER" id="PTHR23101:SF25">
    <property type="entry name" value="GTPASE-ACTIVATING PROTEIN AND VPS9 DOMAIN-CONTAINING PROTEIN 1"/>
    <property type="match status" value="1"/>
</dbReference>
<dbReference type="InterPro" id="IPR041545">
    <property type="entry name" value="DUF5601"/>
</dbReference>
<dbReference type="SUPFAM" id="SSF109993">
    <property type="entry name" value="VPS9 domain"/>
    <property type="match status" value="1"/>
</dbReference>
<feature type="compositionally biased region" description="Basic and acidic residues" evidence="1">
    <location>
        <begin position="168"/>
        <end position="180"/>
    </location>
</feature>
<dbReference type="GO" id="GO:0016192">
    <property type="term" value="P:vesicle-mediated transport"/>
    <property type="evidence" value="ECO:0007669"/>
    <property type="project" value="InterPro"/>
</dbReference>
<protein>
    <recommendedName>
        <fullName evidence="6">Vacuolar protein sorting-associated protein 9a</fullName>
    </recommendedName>
</protein>
<dbReference type="SMART" id="SM00546">
    <property type="entry name" value="CUE"/>
    <property type="match status" value="1"/>
</dbReference>
<evidence type="ECO:0000313" key="4">
    <source>
        <dbReference type="EMBL" id="KAH6898640.1"/>
    </source>
</evidence>
<evidence type="ECO:0000256" key="1">
    <source>
        <dbReference type="SAM" id="MobiDB-lite"/>
    </source>
</evidence>
<accession>A0A9P9AYD0</accession>
<reference evidence="4 5" key="1">
    <citation type="journal article" date="2021" name="Nat. Commun.">
        <title>Genetic determinants of endophytism in the Arabidopsis root mycobiome.</title>
        <authorList>
            <person name="Mesny F."/>
            <person name="Miyauchi S."/>
            <person name="Thiergart T."/>
            <person name="Pickel B."/>
            <person name="Atanasova L."/>
            <person name="Karlsson M."/>
            <person name="Huettel B."/>
            <person name="Barry K.W."/>
            <person name="Haridas S."/>
            <person name="Chen C."/>
            <person name="Bauer D."/>
            <person name="Andreopoulos W."/>
            <person name="Pangilinan J."/>
            <person name="LaButti K."/>
            <person name="Riley R."/>
            <person name="Lipzen A."/>
            <person name="Clum A."/>
            <person name="Drula E."/>
            <person name="Henrissat B."/>
            <person name="Kohler A."/>
            <person name="Grigoriev I.V."/>
            <person name="Martin F.M."/>
            <person name="Hacquard S."/>
        </authorList>
    </citation>
    <scope>NUCLEOTIDE SEQUENCE [LARGE SCALE GENOMIC DNA]</scope>
    <source>
        <strain evidence="4 5">MPI-CAGE-CH-0241</strain>
    </source>
</reference>
<dbReference type="GO" id="GO:0030139">
    <property type="term" value="C:endocytic vesicle"/>
    <property type="evidence" value="ECO:0007669"/>
    <property type="project" value="TreeGrafter"/>
</dbReference>
<feature type="compositionally biased region" description="Basic and acidic residues" evidence="1">
    <location>
        <begin position="698"/>
        <end position="715"/>
    </location>
</feature>
<dbReference type="AlphaFoldDB" id="A0A9P9AYD0"/>
<evidence type="ECO:0000259" key="3">
    <source>
        <dbReference type="PROSITE" id="PS51205"/>
    </source>
</evidence>
<dbReference type="Gene3D" id="1.20.1050.80">
    <property type="entry name" value="VPS9 domain"/>
    <property type="match status" value="1"/>
</dbReference>
<feature type="compositionally biased region" description="Low complexity" evidence="1">
    <location>
        <begin position="139"/>
        <end position="155"/>
    </location>
</feature>
<feature type="region of interest" description="Disordered" evidence="1">
    <location>
        <begin position="670"/>
        <end position="738"/>
    </location>
</feature>
<name>A0A9P9AYD0_9HYPO</name>
<dbReference type="SUPFAM" id="SSF46934">
    <property type="entry name" value="UBA-like"/>
    <property type="match status" value="1"/>
</dbReference>
<dbReference type="GO" id="GO:0031267">
    <property type="term" value="F:small GTPase binding"/>
    <property type="evidence" value="ECO:0007669"/>
    <property type="project" value="TreeGrafter"/>
</dbReference>
<dbReference type="InterPro" id="IPR045046">
    <property type="entry name" value="Vps9-like"/>
</dbReference>
<dbReference type="PROSITE" id="PS51140">
    <property type="entry name" value="CUE"/>
    <property type="match status" value="1"/>
</dbReference>
<feature type="compositionally biased region" description="Pro residues" evidence="1">
    <location>
        <begin position="304"/>
        <end position="316"/>
    </location>
</feature>
<feature type="region of interest" description="Disordered" evidence="1">
    <location>
        <begin position="253"/>
        <end position="317"/>
    </location>
</feature>
<proteinExistence type="predicted"/>
<dbReference type="InterPro" id="IPR009060">
    <property type="entry name" value="UBA-like_sf"/>
</dbReference>
<keyword evidence="5" id="KW-1185">Reference proteome</keyword>
<dbReference type="EMBL" id="JAGPYM010000002">
    <property type="protein sequence ID" value="KAH6898640.1"/>
    <property type="molecule type" value="Genomic_DNA"/>
</dbReference>
<dbReference type="InterPro" id="IPR003892">
    <property type="entry name" value="CUE"/>
</dbReference>
<feature type="compositionally biased region" description="Polar residues" evidence="1">
    <location>
        <begin position="119"/>
        <end position="133"/>
    </location>
</feature>
<feature type="domain" description="VPS9" evidence="3">
    <location>
        <begin position="442"/>
        <end position="581"/>
    </location>
</feature>
<sequence length="788" mass="86020">MSPPELSVNPASQSVKDETLSSPPHGEVNSPEDPFVGDADVQQGQEHASSDKISQPGEKPESGDLIDLNDGTPPRDEAPKQTPSVVAKGKQTLVSQEPGGDAVETLSSSMATLKPAPLASSNDANTQYLTAEPSTYVDPTPATPTTSQPPSRTPSNAAYSPRSGDSPSKSDADYEDKPDTSEDEQEGAEIQSIMEQFSEVGGGPDAEEVMSPRLEIASPMLGNPVQHPPRKSSLEPLAPTLSNNIQQLQGLHINTTSPTGDVSTESLIDEHGPPVPPKDGIHGTPPRLKQDRTGSVGTPSSPVHRPPPPEPEPEPVLPFDFHRFLEQLRNKKADPVARYLKSFLFEFGKRQWMVHEQVKIISDFLAFIANKMAQCEVWRDVSDAEFDNAREGMEKLVMNRLYTQTFSPAIMPPKPIPGAKPKRKGADIPMGPGRRGQHQEDVERDDIITQKINIYGWVKEEHLDIPPVGDSGRRFLKLAQQELLKIKSYRAPRDKIICVLNCCKVIFGLLKHNKSDSSADSFMPLLIYVVLHSNPEHLVSNVQYILRFRNQEKLGGEAGYYLSSLMGVIQFVENMDRTTLTITDEEFEKHVEAAVSAIAEKHQATSPQAPQQPVFNEKVSLEPAGGSSQRASLDNPGPRRSTSNDGYTGEDRAAISGLLKTIQRPLSSIGRIFSDDPDSSLQAPGPSSAPRTPGPERLSPRQSREEPREGYDRPHPSRHTLSAEEAAARQASAEVAEAQRLHRAEHANVVETLAGMFPDLDRDIISDVVYQKEGRVGLAVDACLALST</sequence>
<feature type="region of interest" description="Disordered" evidence="1">
    <location>
        <begin position="1"/>
        <end position="239"/>
    </location>
</feature>
<feature type="compositionally biased region" description="Low complexity" evidence="1">
    <location>
        <begin position="723"/>
        <end position="736"/>
    </location>
</feature>
<dbReference type="InterPro" id="IPR003123">
    <property type="entry name" value="VPS9"/>
</dbReference>
<evidence type="ECO:0008006" key="6">
    <source>
        <dbReference type="Google" id="ProtNLM"/>
    </source>
</evidence>
<dbReference type="Proteomes" id="UP000777438">
    <property type="component" value="Unassembled WGS sequence"/>
</dbReference>
<gene>
    <name evidence="4" type="ORF">B0T10DRAFT_473298</name>
</gene>
<evidence type="ECO:0000313" key="5">
    <source>
        <dbReference type="Proteomes" id="UP000777438"/>
    </source>
</evidence>
<dbReference type="Gene3D" id="1.10.246.120">
    <property type="match status" value="1"/>
</dbReference>
<dbReference type="Pfam" id="PF02204">
    <property type="entry name" value="VPS9"/>
    <property type="match status" value="1"/>
</dbReference>
<dbReference type="Pfam" id="PF18151">
    <property type="entry name" value="DUF5601"/>
    <property type="match status" value="1"/>
</dbReference>
<feature type="compositionally biased region" description="Polar residues" evidence="1">
    <location>
        <begin position="253"/>
        <end position="266"/>
    </location>
</feature>
<dbReference type="GO" id="GO:0005085">
    <property type="term" value="F:guanyl-nucleotide exchange factor activity"/>
    <property type="evidence" value="ECO:0007669"/>
    <property type="project" value="InterPro"/>
</dbReference>
<dbReference type="Gene3D" id="1.10.8.10">
    <property type="entry name" value="DNA helicase RuvA subunit, C-terminal domain"/>
    <property type="match status" value="1"/>
</dbReference>
<feature type="domain" description="CUE" evidence="2">
    <location>
        <begin position="745"/>
        <end position="788"/>
    </location>
</feature>
<comment type="caution">
    <text evidence="4">The sequence shown here is derived from an EMBL/GenBank/DDBJ whole genome shotgun (WGS) entry which is preliminary data.</text>
</comment>
<dbReference type="CDD" id="cd14369">
    <property type="entry name" value="CUE_VPS9_like"/>
    <property type="match status" value="1"/>
</dbReference>
<dbReference type="GO" id="GO:0005829">
    <property type="term" value="C:cytosol"/>
    <property type="evidence" value="ECO:0007669"/>
    <property type="project" value="TreeGrafter"/>
</dbReference>
<dbReference type="InterPro" id="IPR041804">
    <property type="entry name" value="Vps9_CUE"/>
</dbReference>
<dbReference type="PANTHER" id="PTHR23101">
    <property type="entry name" value="RAB GDP/GTP EXCHANGE FACTOR"/>
    <property type="match status" value="1"/>
</dbReference>
<feature type="compositionally biased region" description="Polar residues" evidence="1">
    <location>
        <begin position="42"/>
        <end position="53"/>
    </location>
</feature>
<dbReference type="PROSITE" id="PS51205">
    <property type="entry name" value="VPS9"/>
    <property type="match status" value="1"/>
</dbReference>
<dbReference type="GO" id="GO:0043130">
    <property type="term" value="F:ubiquitin binding"/>
    <property type="evidence" value="ECO:0007669"/>
    <property type="project" value="InterPro"/>
</dbReference>
<dbReference type="InterPro" id="IPR037191">
    <property type="entry name" value="VPS9_dom_sf"/>
</dbReference>